<reference evidence="5" key="1">
    <citation type="journal article" date="2019" name="Int. J. Syst. Evol. Microbiol.">
        <title>The Global Catalogue of Microorganisms (GCM) 10K type strain sequencing project: providing services to taxonomists for standard genome sequencing and annotation.</title>
        <authorList>
            <consortium name="The Broad Institute Genomics Platform"/>
            <consortium name="The Broad Institute Genome Sequencing Center for Infectious Disease"/>
            <person name="Wu L."/>
            <person name="Ma J."/>
        </authorList>
    </citation>
    <scope>NUCLEOTIDE SEQUENCE [LARGE SCALE GENOMIC DNA]</scope>
    <source>
        <strain evidence="5">JCM 9458</strain>
    </source>
</reference>
<keyword evidence="2" id="KW-1133">Transmembrane helix</keyword>
<feature type="region of interest" description="Disordered" evidence="1">
    <location>
        <begin position="1"/>
        <end position="41"/>
    </location>
</feature>
<evidence type="ECO:0000313" key="4">
    <source>
        <dbReference type="EMBL" id="GAA3398013.1"/>
    </source>
</evidence>
<feature type="transmembrane region" description="Helical" evidence="2">
    <location>
        <begin position="125"/>
        <end position="146"/>
    </location>
</feature>
<comment type="caution">
    <text evidence="4">The sequence shown here is derived from an EMBL/GenBank/DDBJ whole genome shotgun (WGS) entry which is preliminary data.</text>
</comment>
<dbReference type="InterPro" id="IPR036465">
    <property type="entry name" value="vWFA_dom_sf"/>
</dbReference>
<evidence type="ECO:0000313" key="5">
    <source>
        <dbReference type="Proteomes" id="UP001501676"/>
    </source>
</evidence>
<feature type="compositionally biased region" description="Low complexity" evidence="1">
    <location>
        <begin position="12"/>
        <end position="29"/>
    </location>
</feature>
<feature type="transmembrane region" description="Helical" evidence="2">
    <location>
        <begin position="48"/>
        <end position="68"/>
    </location>
</feature>
<feature type="domain" description="VWFA" evidence="3">
    <location>
        <begin position="514"/>
        <end position="697"/>
    </location>
</feature>
<name>A0ABP6TD80_9ACTN</name>
<protein>
    <recommendedName>
        <fullName evidence="3">VWFA domain-containing protein</fullName>
    </recommendedName>
</protein>
<organism evidence="4 5">
    <name type="scientific">Cryptosporangium minutisporangium</name>
    <dbReference type="NCBI Taxonomy" id="113569"/>
    <lineage>
        <taxon>Bacteria</taxon>
        <taxon>Bacillati</taxon>
        <taxon>Actinomycetota</taxon>
        <taxon>Actinomycetes</taxon>
        <taxon>Cryptosporangiales</taxon>
        <taxon>Cryptosporangiaceae</taxon>
        <taxon>Cryptosporangium</taxon>
    </lineage>
</organism>
<dbReference type="Pfam" id="PF13531">
    <property type="entry name" value="SBP_bac_11"/>
    <property type="match status" value="1"/>
</dbReference>
<accession>A0ABP6TD80</accession>
<evidence type="ECO:0000256" key="1">
    <source>
        <dbReference type="SAM" id="MobiDB-lite"/>
    </source>
</evidence>
<dbReference type="SUPFAM" id="SSF53300">
    <property type="entry name" value="vWA-like"/>
    <property type="match status" value="1"/>
</dbReference>
<keyword evidence="5" id="KW-1185">Reference proteome</keyword>
<evidence type="ECO:0000259" key="3">
    <source>
        <dbReference type="PROSITE" id="PS50234"/>
    </source>
</evidence>
<keyword evidence="2" id="KW-0812">Transmembrane</keyword>
<dbReference type="Gene3D" id="3.40.50.410">
    <property type="entry name" value="von Willebrand factor, type A domain"/>
    <property type="match status" value="1"/>
</dbReference>
<gene>
    <name evidence="4" type="ORF">GCM10020369_80150</name>
</gene>
<sequence>MTTNVSGPPPADDSGGPESVSSDSESSASNTPAAGAGPSRTDAPGAEWYSYLLAFLLAACAIGGPAAATDRPDSAVAWLVLIATAMLGGAAATGAMHEALRQLAKRLETGVKLPKLPQPNVLRPWVWQIALPALGVVIALGVAVSIPSVRAFVDFQLYGCRPPPTLRALTTPESLEATSALATAYERASAAKRRGCRAADLYVYAADPAAVRKTLLSGWSLGDIGDLGPRPDVWLPDSTVEPARVQAEAERTGSESPVESMWRMATTPVVLGVPAEVAEAAEDQTSRWVDRTWVDLLAATEDAKLPIVRPDPTRSATGEIATELIYRSVAKAKTDLDLGTLEGQLGRDLDEGSYPLGDASALLCQRRTALPTDDSAVIVTEQQLVRYNQGMPLGDRCPTAAKPEDIQKLVAAYPSDTAGLDHPFVPLRWPDGTDRQRDAVRAWGDWLGTTEGRDALADLGLRPESGADGPVPVVEPLVTEWGARSDAVFVRKSPPIGQVEDARAKYAQASRPARTLVLLDASGSMDTLDSTARWTRFQAASNALPIAFGQVAQQDEVGLWTFSSNRKSPELILDIAQPARGTTAVVKKGLKDIRPVGGTPLYRAVDDGLTALDTSGSEQLTSLIVITDGEDTEGGPPPSRLKTQAVASHIRVSVVALGDADCAGPALHTLTDETGGQCVDADPQTLARTLVGLFDAVGGGTDGN</sequence>
<dbReference type="Proteomes" id="UP001501676">
    <property type="component" value="Unassembled WGS sequence"/>
</dbReference>
<keyword evidence="2" id="KW-0472">Membrane</keyword>
<dbReference type="SMART" id="SM00327">
    <property type="entry name" value="VWA"/>
    <property type="match status" value="1"/>
</dbReference>
<feature type="transmembrane region" description="Helical" evidence="2">
    <location>
        <begin position="75"/>
        <end position="96"/>
    </location>
</feature>
<evidence type="ECO:0000256" key="2">
    <source>
        <dbReference type="SAM" id="Phobius"/>
    </source>
</evidence>
<dbReference type="InterPro" id="IPR002035">
    <property type="entry name" value="VWF_A"/>
</dbReference>
<dbReference type="CDD" id="cd00198">
    <property type="entry name" value="vWFA"/>
    <property type="match status" value="1"/>
</dbReference>
<dbReference type="EMBL" id="BAAAYN010000075">
    <property type="protein sequence ID" value="GAA3398013.1"/>
    <property type="molecule type" value="Genomic_DNA"/>
</dbReference>
<dbReference type="Pfam" id="PF13519">
    <property type="entry name" value="VWA_2"/>
    <property type="match status" value="1"/>
</dbReference>
<proteinExistence type="predicted"/>
<dbReference type="PROSITE" id="PS50234">
    <property type="entry name" value="VWFA"/>
    <property type="match status" value="1"/>
</dbReference>
<dbReference type="RefSeq" id="WP_345733566.1">
    <property type="nucleotide sequence ID" value="NZ_BAAAYN010000075.1"/>
</dbReference>